<name>A0ABM0JYZ9_APLCA</name>
<gene>
    <name evidence="3" type="primary">LOC101864244</name>
</gene>
<evidence type="ECO:0000313" key="2">
    <source>
        <dbReference type="Proteomes" id="UP000694888"/>
    </source>
</evidence>
<evidence type="ECO:0000256" key="1">
    <source>
        <dbReference type="SAM" id="Coils"/>
    </source>
</evidence>
<protein>
    <submittedName>
        <fullName evidence="3">Uncharacterized protein LOC101864244</fullName>
    </submittedName>
</protein>
<reference evidence="3" key="1">
    <citation type="submission" date="2025-08" db="UniProtKB">
        <authorList>
            <consortium name="RefSeq"/>
        </authorList>
    </citation>
    <scope>IDENTIFICATION</scope>
</reference>
<organism evidence="2 3">
    <name type="scientific">Aplysia californica</name>
    <name type="common">California sea hare</name>
    <dbReference type="NCBI Taxonomy" id="6500"/>
    <lineage>
        <taxon>Eukaryota</taxon>
        <taxon>Metazoa</taxon>
        <taxon>Spiralia</taxon>
        <taxon>Lophotrochozoa</taxon>
        <taxon>Mollusca</taxon>
        <taxon>Gastropoda</taxon>
        <taxon>Heterobranchia</taxon>
        <taxon>Euthyneura</taxon>
        <taxon>Tectipleura</taxon>
        <taxon>Aplysiida</taxon>
        <taxon>Aplysioidea</taxon>
        <taxon>Aplysiidae</taxon>
        <taxon>Aplysia</taxon>
    </lineage>
</organism>
<feature type="coiled-coil region" evidence="1">
    <location>
        <begin position="155"/>
        <end position="183"/>
    </location>
</feature>
<keyword evidence="1" id="KW-0175">Coiled coil</keyword>
<accession>A0ABM0JYZ9</accession>
<sequence>MLMKFARSRSTLVFRLSQLQNCLPQCRQRCTTTTSFHCYGCQRQRTFAQQATSHHDVSLSESRSVHTGPALWKKKEISSEPIKFTTSAANVRSMPEPVDRNEYQGVIVAASLFVFLTYFLYLREENDLDEQLNVHLFDRVPGIEEPHLAQAIPRMKQLGLDTAEAEGRLKELVQERLKREEEEKKSTAK</sequence>
<dbReference type="RefSeq" id="XP_005104842.1">
    <property type="nucleotide sequence ID" value="XM_005104785.3"/>
</dbReference>
<dbReference type="InterPro" id="IPR029160">
    <property type="entry name" value="UQCC4"/>
</dbReference>
<keyword evidence="2" id="KW-1185">Reference proteome</keyword>
<dbReference type="PANTHER" id="PTHR35268:SF1">
    <property type="entry name" value="UBIQUINOL-CYTOCHROME-C REDUCTASE COMPLEX ASSEMBLY FACTOR 4"/>
    <property type="match status" value="1"/>
</dbReference>
<evidence type="ECO:0000313" key="3">
    <source>
        <dbReference type="RefSeq" id="XP_005104842.1"/>
    </source>
</evidence>
<dbReference type="GeneID" id="101864244"/>
<dbReference type="PANTHER" id="PTHR35268">
    <property type="entry name" value="PROTEIN CCSMST1"/>
    <property type="match status" value="1"/>
</dbReference>
<dbReference type="Pfam" id="PF15013">
    <property type="entry name" value="CCSMST1"/>
    <property type="match status" value="1"/>
</dbReference>
<proteinExistence type="predicted"/>
<dbReference type="Proteomes" id="UP000694888">
    <property type="component" value="Unplaced"/>
</dbReference>